<accession>A0A8J2KKS9</accession>
<proteinExistence type="predicted"/>
<comment type="caution">
    <text evidence="1">The sequence shown here is derived from an EMBL/GenBank/DDBJ whole genome shotgun (WGS) entry which is preliminary data.</text>
</comment>
<name>A0A8J2KKS9_9HEXA</name>
<sequence length="190" mass="22062">MMDYFKNILLAYQNIPKFLFAFRSEQSHNDVNAIQAADGDLEVFLKDLNSLGTFNNSVVILMSDHGARFQAIRESQQGKMEERLPAWMVFLPPWFSKVYPKAYKNFRTNGDRLVTPFDIYRTFQDIHKLGSLTDDDFSVPNELSSRGMSLFREIPPSRTCRDADVEPHWCACLKEEKLRVEDELVQRASK</sequence>
<keyword evidence="2" id="KW-1185">Reference proteome</keyword>
<dbReference type="InterPro" id="IPR004245">
    <property type="entry name" value="DUF229"/>
</dbReference>
<dbReference type="EMBL" id="CAJVCH010418143">
    <property type="protein sequence ID" value="CAG7818332.1"/>
    <property type="molecule type" value="Genomic_DNA"/>
</dbReference>
<gene>
    <name evidence="1" type="ORF">AFUS01_LOCUS28845</name>
</gene>
<dbReference type="Pfam" id="PF02995">
    <property type="entry name" value="DUF229"/>
    <property type="match status" value="1"/>
</dbReference>
<dbReference type="Proteomes" id="UP000708208">
    <property type="component" value="Unassembled WGS sequence"/>
</dbReference>
<dbReference type="GO" id="GO:0005615">
    <property type="term" value="C:extracellular space"/>
    <property type="evidence" value="ECO:0007669"/>
    <property type="project" value="TreeGrafter"/>
</dbReference>
<protein>
    <submittedName>
        <fullName evidence="1">Uncharacterized protein</fullName>
    </submittedName>
</protein>
<evidence type="ECO:0000313" key="1">
    <source>
        <dbReference type="EMBL" id="CAG7818332.1"/>
    </source>
</evidence>
<dbReference type="PANTHER" id="PTHR10974:SF73">
    <property type="entry name" value="FI21235P1"/>
    <property type="match status" value="1"/>
</dbReference>
<organism evidence="1 2">
    <name type="scientific">Allacma fusca</name>
    <dbReference type="NCBI Taxonomy" id="39272"/>
    <lineage>
        <taxon>Eukaryota</taxon>
        <taxon>Metazoa</taxon>
        <taxon>Ecdysozoa</taxon>
        <taxon>Arthropoda</taxon>
        <taxon>Hexapoda</taxon>
        <taxon>Collembola</taxon>
        <taxon>Symphypleona</taxon>
        <taxon>Sminthuridae</taxon>
        <taxon>Allacma</taxon>
    </lineage>
</organism>
<dbReference type="OrthoDB" id="413313at2759"/>
<dbReference type="AlphaFoldDB" id="A0A8J2KKS9"/>
<reference evidence="1" key="1">
    <citation type="submission" date="2021-06" db="EMBL/GenBank/DDBJ databases">
        <authorList>
            <person name="Hodson N. C."/>
            <person name="Mongue J. A."/>
            <person name="Jaron S. K."/>
        </authorList>
    </citation>
    <scope>NUCLEOTIDE SEQUENCE</scope>
</reference>
<feature type="non-terminal residue" evidence="1">
    <location>
        <position position="1"/>
    </location>
</feature>
<dbReference type="PANTHER" id="PTHR10974">
    <property type="entry name" value="FI08016P-RELATED"/>
    <property type="match status" value="1"/>
</dbReference>
<evidence type="ECO:0000313" key="2">
    <source>
        <dbReference type="Proteomes" id="UP000708208"/>
    </source>
</evidence>